<sequence length="652" mass="71669">MKEKKVCIFFILACIITIIISASVVATSSNVLPTTDTPLSIPGTSVVEITGINAVNFPNVITYVTVNTPEGKQGELTKEDFQVYENGNLMEITSIKFPDKKNRTKLDLAILFDETGSMSEEISDIKIKVKELTDNLASANIDCRYSLVSFRDIVSVKQEWTSDTSLIKNAVDRLEADGGDDAPEVNLDAIETALISGFRPDAQHMIIDITDSMTHYRDDGTSFSQYTIPETASHLLSNGTSYILVGPASVSGQFNVHTDKKELVKALGGSGLFIDIHSDEFSVILDKIQAIITQTYTISYYTPEFYPEGKKVTLEVQVGPTTDSGQFTILKQDGISRTAPLNPVSEELDTDIIRDTDGISTLGRSIVDITGINAVNFPYILTYVTVNTSSGRVGDLTKDDFQVYENGELMDIDSFTFTDSSEKTNLDLAIIFDDTGSLVDEIEDMKEKVNDLTDRIISANIDCRYSLITFKDTVVVKQEWTNDPAIIKNAIESLNASEGFDDPEVNLDAIEKALEFGFRPDAQHMILDITDSTTHYVKDGTPFSNYTIPETAGHLLTNGASFILVGPTTVAGTFDLNNDMRELVKSLGGSGLFIDIHSDDFSAILDRIKGVITQTYIIGYYSPDKNSGESVKTVRILVEDNEDSGQYTIRIT</sequence>
<dbReference type="GO" id="GO:0004674">
    <property type="term" value="F:protein serine/threonine kinase activity"/>
    <property type="evidence" value="ECO:0007669"/>
    <property type="project" value="TreeGrafter"/>
</dbReference>
<evidence type="ECO:0000256" key="2">
    <source>
        <dbReference type="ARBA" id="ARBA00022525"/>
    </source>
</evidence>
<dbReference type="PANTHER" id="PTHR47763">
    <property type="entry name" value="ALPHA-PROTEIN KINASE VWKA"/>
    <property type="match status" value="1"/>
</dbReference>
<dbReference type="AlphaFoldDB" id="A0A2V2MW22"/>
<dbReference type="GO" id="GO:0005737">
    <property type="term" value="C:cytoplasm"/>
    <property type="evidence" value="ECO:0007669"/>
    <property type="project" value="TreeGrafter"/>
</dbReference>
<dbReference type="GeneID" id="97610903"/>
<dbReference type="OrthoDB" id="117441at2157"/>
<dbReference type="InterPro" id="IPR002035">
    <property type="entry name" value="VWF_A"/>
</dbReference>
<protein>
    <recommendedName>
        <fullName evidence="4">VWFA domain-containing protein</fullName>
    </recommendedName>
</protein>
<evidence type="ECO:0000313" key="5">
    <source>
        <dbReference type="EMBL" id="PWR70445.1"/>
    </source>
</evidence>
<evidence type="ECO:0000259" key="4">
    <source>
        <dbReference type="PROSITE" id="PS50234"/>
    </source>
</evidence>
<feature type="domain" description="VWFA" evidence="4">
    <location>
        <begin position="427"/>
        <end position="608"/>
    </location>
</feature>
<comment type="caution">
    <text evidence="5">The sequence shown here is derived from an EMBL/GenBank/DDBJ whole genome shotgun (WGS) entry which is preliminary data.</text>
</comment>
<dbReference type="Proteomes" id="UP000245934">
    <property type="component" value="Unassembled WGS sequence"/>
</dbReference>
<dbReference type="SMART" id="SM00327">
    <property type="entry name" value="VWA"/>
    <property type="match status" value="2"/>
</dbReference>
<evidence type="ECO:0000256" key="3">
    <source>
        <dbReference type="ARBA" id="ARBA00022729"/>
    </source>
</evidence>
<evidence type="ECO:0000313" key="6">
    <source>
        <dbReference type="Proteomes" id="UP000245934"/>
    </source>
</evidence>
<dbReference type="InterPro" id="IPR036465">
    <property type="entry name" value="vWFA_dom_sf"/>
</dbReference>
<evidence type="ECO:0000256" key="1">
    <source>
        <dbReference type="ARBA" id="ARBA00004613"/>
    </source>
</evidence>
<dbReference type="InterPro" id="IPR056861">
    <property type="entry name" value="HMCN1-like_VWA"/>
</dbReference>
<name>A0A2V2MW22_9EURY</name>
<keyword evidence="2" id="KW-0964">Secreted</keyword>
<dbReference type="RefSeq" id="WP_109942080.1">
    <property type="nucleotide sequence ID" value="NZ_CP176366.1"/>
</dbReference>
<dbReference type="SUPFAM" id="SSF53300">
    <property type="entry name" value="vWA-like"/>
    <property type="match status" value="2"/>
</dbReference>
<dbReference type="InterPro" id="IPR052969">
    <property type="entry name" value="Thr-specific_kinase-like"/>
</dbReference>
<organism evidence="5 6">
    <name type="scientific">Methanospirillum stamsii</name>
    <dbReference type="NCBI Taxonomy" id="1277351"/>
    <lineage>
        <taxon>Archaea</taxon>
        <taxon>Methanobacteriati</taxon>
        <taxon>Methanobacteriota</taxon>
        <taxon>Stenosarchaea group</taxon>
        <taxon>Methanomicrobia</taxon>
        <taxon>Methanomicrobiales</taxon>
        <taxon>Methanospirillaceae</taxon>
        <taxon>Methanospirillum</taxon>
    </lineage>
</organism>
<dbReference type="Pfam" id="PF25106">
    <property type="entry name" value="VWA_4"/>
    <property type="match status" value="2"/>
</dbReference>
<gene>
    <name evidence="5" type="ORF">DLD82_15705</name>
</gene>
<dbReference type="Gene3D" id="3.40.50.410">
    <property type="entry name" value="von Willebrand factor, type A domain"/>
    <property type="match status" value="2"/>
</dbReference>
<keyword evidence="3" id="KW-0732">Signal</keyword>
<dbReference type="EMBL" id="QGMZ01000042">
    <property type="protein sequence ID" value="PWR70445.1"/>
    <property type="molecule type" value="Genomic_DNA"/>
</dbReference>
<proteinExistence type="predicted"/>
<reference evidence="5 6" key="1">
    <citation type="submission" date="2018-05" db="EMBL/GenBank/DDBJ databases">
        <title>Draft genome of Methanospirillum stamsii Pt1.</title>
        <authorList>
            <person name="Dueholm M.S."/>
            <person name="Nielsen P.H."/>
            <person name="Bakmann L.F."/>
            <person name="Otzen D.E."/>
        </authorList>
    </citation>
    <scope>NUCLEOTIDE SEQUENCE [LARGE SCALE GENOMIC DNA]</scope>
    <source>
        <strain evidence="5 6">Pt1</strain>
    </source>
</reference>
<dbReference type="PROSITE" id="PS50234">
    <property type="entry name" value="VWFA"/>
    <property type="match status" value="2"/>
</dbReference>
<keyword evidence="6" id="KW-1185">Reference proteome</keyword>
<comment type="subcellular location">
    <subcellularLocation>
        <location evidence="1">Secreted</location>
    </subcellularLocation>
</comment>
<dbReference type="PANTHER" id="PTHR47763:SF1">
    <property type="entry name" value="DUF659 DOMAIN-CONTAINING PROTEIN"/>
    <property type="match status" value="1"/>
</dbReference>
<accession>A0A2V2MW22</accession>
<feature type="domain" description="VWFA" evidence="4">
    <location>
        <begin position="107"/>
        <end position="288"/>
    </location>
</feature>